<dbReference type="CDD" id="cd11308">
    <property type="entry name" value="Peptidase_M14NE-CP-C_like"/>
    <property type="match status" value="1"/>
</dbReference>
<keyword evidence="8" id="KW-0879">Wnt signaling pathway</keyword>
<dbReference type="Gene3D" id="1.10.2000.10">
    <property type="entry name" value="Frizzled cysteine-rich domain"/>
    <property type="match status" value="1"/>
</dbReference>
<dbReference type="Gene3D" id="3.40.630.10">
    <property type="entry name" value="Zn peptidases"/>
    <property type="match status" value="1"/>
</dbReference>
<reference evidence="24 25" key="1">
    <citation type="submission" date="2022-11" db="EMBL/GenBank/DDBJ databases">
        <title>Whole genome sequence of Eschrichtius robustus ER-17-0199.</title>
        <authorList>
            <person name="Bruniche-Olsen A."/>
            <person name="Black A.N."/>
            <person name="Fields C.J."/>
            <person name="Walden K."/>
            <person name="Dewoody J.A."/>
        </authorList>
    </citation>
    <scope>NUCLEOTIDE SEQUENCE [LARGE SCALE GENOMIC DNA]</scope>
    <source>
        <strain evidence="24">ER-17-0199</strain>
        <tissue evidence="24">Blubber</tissue>
    </source>
</reference>
<feature type="chain" id="PRO_5044204523" description="Carboxypeptidase Z" evidence="21">
    <location>
        <begin position="19"/>
        <end position="775"/>
    </location>
</feature>
<dbReference type="InterPro" id="IPR000834">
    <property type="entry name" value="Peptidase_M14"/>
</dbReference>
<comment type="caution">
    <text evidence="18">Lacks conserved residue(s) required for the propagation of feature annotation.</text>
</comment>
<evidence type="ECO:0000256" key="20">
    <source>
        <dbReference type="SAM" id="MobiDB-lite"/>
    </source>
</evidence>
<evidence type="ECO:0000256" key="14">
    <source>
        <dbReference type="ARBA" id="ARBA00023157"/>
    </source>
</evidence>
<comment type="similarity">
    <text evidence="3 19">Belongs to the peptidase M14 family.</text>
</comment>
<dbReference type="PROSITE" id="PS52035">
    <property type="entry name" value="PEPTIDASE_M14"/>
    <property type="match status" value="1"/>
</dbReference>
<organism evidence="24 25">
    <name type="scientific">Eschrichtius robustus</name>
    <name type="common">California gray whale</name>
    <name type="synonym">Eschrichtius gibbosus</name>
    <dbReference type="NCBI Taxonomy" id="9764"/>
    <lineage>
        <taxon>Eukaryota</taxon>
        <taxon>Metazoa</taxon>
        <taxon>Chordata</taxon>
        <taxon>Craniata</taxon>
        <taxon>Vertebrata</taxon>
        <taxon>Euteleostomi</taxon>
        <taxon>Mammalia</taxon>
        <taxon>Eutheria</taxon>
        <taxon>Laurasiatheria</taxon>
        <taxon>Artiodactyla</taxon>
        <taxon>Whippomorpha</taxon>
        <taxon>Cetacea</taxon>
        <taxon>Mysticeti</taxon>
        <taxon>Eschrichtiidae</taxon>
        <taxon>Eschrichtius</taxon>
    </lineage>
</organism>
<dbReference type="InterPro" id="IPR020067">
    <property type="entry name" value="Frizzled_dom"/>
</dbReference>
<dbReference type="InterPro" id="IPR036790">
    <property type="entry name" value="Frizzled_dom_sf"/>
</dbReference>
<keyword evidence="6" id="KW-0121">Carboxypeptidase</keyword>
<keyword evidence="9" id="KW-0479">Metal-binding</keyword>
<protein>
    <recommendedName>
        <fullName evidence="17">Carboxypeptidase Z</fullName>
    </recommendedName>
</protein>
<evidence type="ECO:0000256" key="17">
    <source>
        <dbReference type="ARBA" id="ARBA00071410"/>
    </source>
</evidence>
<comment type="caution">
    <text evidence="24">The sequence shown here is derived from an EMBL/GenBank/DDBJ whole genome shotgun (WGS) entry which is preliminary data.</text>
</comment>
<dbReference type="FunFam" id="2.60.40.1120:FF:000010">
    <property type="entry name" value="Carboxypeptidase Z"/>
    <property type="match status" value="1"/>
</dbReference>
<dbReference type="EMBL" id="JAIQCJ010002084">
    <property type="protein sequence ID" value="KAJ8783437.1"/>
    <property type="molecule type" value="Genomic_DNA"/>
</dbReference>
<dbReference type="SMART" id="SM00063">
    <property type="entry name" value="FRI"/>
    <property type="match status" value="1"/>
</dbReference>
<evidence type="ECO:0000256" key="11">
    <source>
        <dbReference type="ARBA" id="ARBA00022801"/>
    </source>
</evidence>
<keyword evidence="14 18" id="KW-1015">Disulfide bond</keyword>
<dbReference type="Proteomes" id="UP001159641">
    <property type="component" value="Unassembled WGS sequence"/>
</dbReference>
<dbReference type="GO" id="GO:0005615">
    <property type="term" value="C:extracellular space"/>
    <property type="evidence" value="ECO:0007669"/>
    <property type="project" value="TreeGrafter"/>
</dbReference>
<keyword evidence="25" id="KW-1185">Reference proteome</keyword>
<feature type="disulfide bond" evidence="18">
    <location>
        <begin position="246"/>
        <end position="270"/>
    </location>
</feature>
<dbReference type="SUPFAM" id="SSF53187">
    <property type="entry name" value="Zn-dependent exopeptidases"/>
    <property type="match status" value="1"/>
</dbReference>
<evidence type="ECO:0000256" key="2">
    <source>
        <dbReference type="ARBA" id="ARBA00004498"/>
    </source>
</evidence>
<keyword evidence="10 21" id="KW-0732">Signal</keyword>
<keyword evidence="12" id="KW-0862">Zinc</keyword>
<evidence type="ECO:0000256" key="15">
    <source>
        <dbReference type="ARBA" id="ARBA00023180"/>
    </source>
</evidence>
<evidence type="ECO:0000256" key="21">
    <source>
        <dbReference type="SAM" id="SignalP"/>
    </source>
</evidence>
<dbReference type="GO" id="GO:0004181">
    <property type="term" value="F:metallocarboxypeptidase activity"/>
    <property type="evidence" value="ECO:0007669"/>
    <property type="project" value="InterPro"/>
</dbReference>
<dbReference type="GO" id="GO:0016485">
    <property type="term" value="P:protein processing"/>
    <property type="evidence" value="ECO:0007669"/>
    <property type="project" value="TreeGrafter"/>
</dbReference>
<evidence type="ECO:0000259" key="23">
    <source>
        <dbReference type="PROSITE" id="PS52035"/>
    </source>
</evidence>
<dbReference type="InterPro" id="IPR034239">
    <property type="entry name" value="M14_CPZ_CPD"/>
</dbReference>
<feature type="active site" description="Proton donor/acceptor" evidence="19">
    <location>
        <position position="597"/>
    </location>
</feature>
<dbReference type="CDD" id="cd03867">
    <property type="entry name" value="M14_CPZ"/>
    <property type="match status" value="1"/>
</dbReference>
<feature type="region of interest" description="Disordered" evidence="20">
    <location>
        <begin position="25"/>
        <end position="141"/>
    </location>
</feature>
<feature type="domain" description="FZ" evidence="22">
    <location>
        <begin position="162"/>
        <end position="284"/>
    </location>
</feature>
<evidence type="ECO:0000256" key="3">
    <source>
        <dbReference type="ARBA" id="ARBA00005988"/>
    </source>
</evidence>
<dbReference type="FunFam" id="1.10.2000.10:FF:000012">
    <property type="entry name" value="Carboxypeptidase Z"/>
    <property type="match status" value="1"/>
</dbReference>
<comment type="function">
    <text evidence="16">Cleaves substrates with C-terminal arginine residues. Probably modulates the Wnt signaling pathway, by cleaving some undefined protein. May play a role in cleavage during prohormone processing.</text>
</comment>
<evidence type="ECO:0000256" key="6">
    <source>
        <dbReference type="ARBA" id="ARBA00022645"/>
    </source>
</evidence>
<evidence type="ECO:0000256" key="19">
    <source>
        <dbReference type="PROSITE-ProRule" id="PRU01379"/>
    </source>
</evidence>
<dbReference type="GO" id="GO:0008270">
    <property type="term" value="F:zinc ion binding"/>
    <property type="evidence" value="ECO:0007669"/>
    <property type="project" value="InterPro"/>
</dbReference>
<feature type="signal peptide" evidence="21">
    <location>
        <begin position="1"/>
        <end position="18"/>
    </location>
</feature>
<keyword evidence="11" id="KW-0378">Hydrolase</keyword>
<dbReference type="PANTHER" id="PTHR11532:SF63">
    <property type="entry name" value="CARBOXYPEPTIDASE Z"/>
    <property type="match status" value="1"/>
</dbReference>
<dbReference type="GO" id="GO:0016055">
    <property type="term" value="P:Wnt signaling pathway"/>
    <property type="evidence" value="ECO:0007669"/>
    <property type="project" value="UniProtKB-KW"/>
</dbReference>
<dbReference type="Pfam" id="PF01392">
    <property type="entry name" value="Fz"/>
    <property type="match status" value="1"/>
</dbReference>
<evidence type="ECO:0000256" key="12">
    <source>
        <dbReference type="ARBA" id="ARBA00022833"/>
    </source>
</evidence>
<dbReference type="GO" id="GO:0006518">
    <property type="term" value="P:peptide metabolic process"/>
    <property type="evidence" value="ECO:0007669"/>
    <property type="project" value="TreeGrafter"/>
</dbReference>
<evidence type="ECO:0000259" key="22">
    <source>
        <dbReference type="PROSITE" id="PS50038"/>
    </source>
</evidence>
<keyword evidence="5" id="KW-0272">Extracellular matrix</keyword>
<keyword evidence="7" id="KW-0645">Protease</keyword>
<evidence type="ECO:0000313" key="25">
    <source>
        <dbReference type="Proteomes" id="UP001159641"/>
    </source>
</evidence>
<evidence type="ECO:0000256" key="1">
    <source>
        <dbReference type="ARBA" id="ARBA00001947"/>
    </source>
</evidence>
<dbReference type="Pfam" id="PF13620">
    <property type="entry name" value="CarboxypepD_reg"/>
    <property type="match status" value="1"/>
</dbReference>
<dbReference type="PANTHER" id="PTHR11532">
    <property type="entry name" value="PROTEASE M14 CARBOXYPEPTIDASE"/>
    <property type="match status" value="1"/>
</dbReference>
<dbReference type="Pfam" id="PF00246">
    <property type="entry name" value="Peptidase_M14"/>
    <property type="match status" value="1"/>
</dbReference>
<keyword evidence="13" id="KW-0482">Metalloprotease</keyword>
<dbReference type="Gene3D" id="2.60.40.1120">
    <property type="entry name" value="Carboxypeptidase-like, regulatory domain"/>
    <property type="match status" value="1"/>
</dbReference>
<sequence>MRTPPPPLLFAMLVLAAARPWCEPNTHAAGKAVPPAPWGGTRRPGTGNSPPRDPWSPSGHPVTLDFGVCPGGGNRLSERIQAGTPGRNAQAAWGQRSGQGALQVGSEGAGARTLQEERSSEVPGSSRKGAASGPGKLLTPPSHLCGVDNSVSGSGCPGTAAADSATCVDLQLQTCSDASYNQTTFPTLLEHWSRAAVESSSEYILLSVLHHLLEGQCNPDLRLLGCAVLVPRCEGGRARRPCRHVCEALRDACQPAFDAIDMAWPYFLDCGHYFVGQEEGCYNPLEKLRGGLDVVEEALPSGHPPTFLRFTHHSYAQMVHVLKQTAARCTHIAKTYSIGRSFDGRELLVIEFSSLPGQHELMEPEVKLIGNIHGNEVAGREMLIYLAQYLCSEYLLGSARIQRLLNTTRVHLLPSMNPDGYEVAAAEGAGYNGWTSGRQNAQNLDLNRNFPDLTSEYYRLASARSMRSGRIAIPQHYWWGKVAPETKAIMKWMRTIPFVLSASLHGGDLVVSYPFDFSKHPQEEKMFSPTPDEKMFKLLAKAYADVHPMMMDKSENRCGGNFLKKGSVINGADWYSFTGGMSDFNYLHSNCFEITVELGCVKFPAEEALYTIWQHNKEPLLNFVEMVHRGIKGVVMDKFGKPVKNARILVKGIRHDITTAPDGDYWRLLPPGSHIVIAQAPGYAKVIKKVTIPARMKRAGRVDFILQPLRIGPKTFLLGPRRSWPGGAGPHREPEEPNQEPLGARRQPAAGGSKPWWWSYFTSLGQHQPRWLLKY</sequence>
<keyword evidence="4" id="KW-0964">Secreted</keyword>
<dbReference type="PROSITE" id="PS50038">
    <property type="entry name" value="FZ"/>
    <property type="match status" value="1"/>
</dbReference>
<dbReference type="PROSITE" id="PS00133">
    <property type="entry name" value="CARBOXYPEPT_ZN_2"/>
    <property type="match status" value="1"/>
</dbReference>
<dbReference type="PRINTS" id="PR00765">
    <property type="entry name" value="CRBOXYPTASEA"/>
</dbReference>
<dbReference type="SMART" id="SM00631">
    <property type="entry name" value="Zn_pept"/>
    <property type="match status" value="1"/>
</dbReference>
<gene>
    <name evidence="24" type="ORF">J1605_009142</name>
</gene>
<dbReference type="AlphaFoldDB" id="A0AB34GSF3"/>
<evidence type="ECO:0000256" key="8">
    <source>
        <dbReference type="ARBA" id="ARBA00022687"/>
    </source>
</evidence>
<keyword evidence="15" id="KW-0325">Glycoprotein</keyword>
<dbReference type="InterPro" id="IPR057247">
    <property type="entry name" value="CARBOXYPEPT_ZN_2"/>
</dbReference>
<evidence type="ECO:0000256" key="5">
    <source>
        <dbReference type="ARBA" id="ARBA00022530"/>
    </source>
</evidence>
<evidence type="ECO:0000256" key="18">
    <source>
        <dbReference type="PROSITE-ProRule" id="PRU00090"/>
    </source>
</evidence>
<evidence type="ECO:0000256" key="7">
    <source>
        <dbReference type="ARBA" id="ARBA00022670"/>
    </source>
</evidence>
<name>A0AB34GSF3_ESCRO</name>
<evidence type="ECO:0000256" key="13">
    <source>
        <dbReference type="ARBA" id="ARBA00023049"/>
    </source>
</evidence>
<feature type="domain" description="Peptidase M14" evidence="23">
    <location>
        <begin position="311"/>
        <end position="627"/>
    </location>
</feature>
<evidence type="ECO:0000256" key="4">
    <source>
        <dbReference type="ARBA" id="ARBA00022525"/>
    </source>
</evidence>
<evidence type="ECO:0000256" key="16">
    <source>
        <dbReference type="ARBA" id="ARBA00057799"/>
    </source>
</evidence>
<evidence type="ECO:0000256" key="9">
    <source>
        <dbReference type="ARBA" id="ARBA00022723"/>
    </source>
</evidence>
<dbReference type="SUPFAM" id="SSF49464">
    <property type="entry name" value="Carboxypeptidase regulatory domain-like"/>
    <property type="match status" value="1"/>
</dbReference>
<dbReference type="InterPro" id="IPR050753">
    <property type="entry name" value="Peptidase_M14_domain"/>
</dbReference>
<evidence type="ECO:0000256" key="10">
    <source>
        <dbReference type="ARBA" id="ARBA00022729"/>
    </source>
</evidence>
<comment type="cofactor">
    <cofactor evidence="1">
        <name>Zn(2+)</name>
        <dbReference type="ChEBI" id="CHEBI:29105"/>
    </cofactor>
</comment>
<dbReference type="FunFam" id="3.40.630.10:FF:000022">
    <property type="entry name" value="Carboxypeptidase Z"/>
    <property type="match status" value="1"/>
</dbReference>
<accession>A0AB34GSF3</accession>
<proteinExistence type="inferred from homology"/>
<feature type="region of interest" description="Disordered" evidence="20">
    <location>
        <begin position="720"/>
        <end position="749"/>
    </location>
</feature>
<comment type="subcellular location">
    <subcellularLocation>
        <location evidence="2">Secreted</location>
        <location evidence="2">Extracellular space</location>
        <location evidence="2">Extracellular matrix</location>
    </subcellularLocation>
</comment>
<dbReference type="InterPro" id="IPR008969">
    <property type="entry name" value="CarboxyPept-like_regulatory"/>
</dbReference>
<dbReference type="SUPFAM" id="SSF63501">
    <property type="entry name" value="Frizzled cysteine-rich domain"/>
    <property type="match status" value="1"/>
</dbReference>
<evidence type="ECO:0000313" key="24">
    <source>
        <dbReference type="EMBL" id="KAJ8783437.1"/>
    </source>
</evidence>